<keyword evidence="10" id="KW-0921">Nickel transport</keyword>
<name>A0A401FZS1_9BACT</name>
<reference evidence="16" key="1">
    <citation type="submission" date="2017-11" db="EMBL/GenBank/DDBJ databases">
        <authorList>
            <person name="Watanabe M."/>
            <person name="Kojima H."/>
        </authorList>
    </citation>
    <scope>NUCLEOTIDE SEQUENCE [LARGE SCALE GENOMIC DNA]</scope>
    <source>
        <strain evidence="16">Tokyo 01</strain>
    </source>
</reference>
<keyword evidence="4 13" id="KW-0813">Transport</keyword>
<comment type="subcellular location">
    <subcellularLocation>
        <location evidence="2 13">Cell membrane</location>
        <topology evidence="2 13">Multi-pass membrane protein</topology>
    </subcellularLocation>
</comment>
<evidence type="ECO:0000256" key="6">
    <source>
        <dbReference type="ARBA" id="ARBA00022596"/>
    </source>
</evidence>
<evidence type="ECO:0000256" key="9">
    <source>
        <dbReference type="ARBA" id="ARBA00023065"/>
    </source>
</evidence>
<keyword evidence="7 13" id="KW-0812">Transmembrane</keyword>
<evidence type="ECO:0000256" key="8">
    <source>
        <dbReference type="ARBA" id="ARBA00022989"/>
    </source>
</evidence>
<feature type="transmembrane region" description="Helical" evidence="13">
    <location>
        <begin position="205"/>
        <end position="226"/>
    </location>
</feature>
<evidence type="ECO:0000256" key="14">
    <source>
        <dbReference type="SAM" id="SignalP"/>
    </source>
</evidence>
<evidence type="ECO:0000256" key="12">
    <source>
        <dbReference type="ARBA" id="ARBA00023285"/>
    </source>
</evidence>
<dbReference type="AlphaFoldDB" id="A0A401FZS1"/>
<keyword evidence="6" id="KW-0533">Nickel</keyword>
<evidence type="ECO:0000256" key="7">
    <source>
        <dbReference type="ARBA" id="ARBA00022692"/>
    </source>
</evidence>
<dbReference type="Proteomes" id="UP000288096">
    <property type="component" value="Unassembled WGS sequence"/>
</dbReference>
<dbReference type="EMBL" id="BEXT01000001">
    <property type="protein sequence ID" value="GBC62436.1"/>
    <property type="molecule type" value="Genomic_DNA"/>
</dbReference>
<evidence type="ECO:0000256" key="11">
    <source>
        <dbReference type="ARBA" id="ARBA00023136"/>
    </source>
</evidence>
<sequence>MKRICILCFLLICGGVLTQAAWGNPFMSKRKADNTPQAVEAEGTPPSPFLVKITRWQHQLNQKMSGMVREFRETGNVRPLVTLMLIAFGYGAIHAAGPGHGKAVTLSYILSRRGTVLNGIFFGNMVAFAHGLSGVVLVLTLRFVLDRRVMGTLEEVSGTTQIISYGLIALIGCVLLIKSLREWIRGGEMTSPPAASGRPGAQKGLVAMGLAVGLVPCPGVVLVMLFCLSQNMAGVGILLAVGVTLGMALTISAVTVIGLSGKNTAVSAATRYDNRMGIIAERIFETLSAVLVLAFGIIFLMATRIS</sequence>
<feature type="transmembrane region" description="Helical" evidence="13">
    <location>
        <begin position="77"/>
        <end position="96"/>
    </location>
</feature>
<evidence type="ECO:0000256" key="2">
    <source>
        <dbReference type="ARBA" id="ARBA00004651"/>
    </source>
</evidence>
<dbReference type="GO" id="GO:0046583">
    <property type="term" value="F:monoatomic cation efflux transmembrane transporter activity"/>
    <property type="evidence" value="ECO:0007669"/>
    <property type="project" value="TreeGrafter"/>
</dbReference>
<dbReference type="PANTHER" id="PTHR40659">
    <property type="entry name" value="NICKEL/COBALT EFFLUX SYSTEM RCNA"/>
    <property type="match status" value="1"/>
</dbReference>
<evidence type="ECO:0000256" key="3">
    <source>
        <dbReference type="ARBA" id="ARBA00022426"/>
    </source>
</evidence>
<protein>
    <recommendedName>
        <fullName evidence="13">Nickel/cobalt efflux system</fullName>
    </recommendedName>
</protein>
<feature type="transmembrane region" description="Helical" evidence="13">
    <location>
        <begin position="282"/>
        <end position="302"/>
    </location>
</feature>
<keyword evidence="9" id="KW-0406">Ion transport</keyword>
<dbReference type="GO" id="GO:0006824">
    <property type="term" value="P:cobalt ion transport"/>
    <property type="evidence" value="ECO:0007669"/>
    <property type="project" value="UniProtKB-KW"/>
</dbReference>
<evidence type="ECO:0000256" key="5">
    <source>
        <dbReference type="ARBA" id="ARBA00022475"/>
    </source>
</evidence>
<proteinExistence type="inferred from homology"/>
<dbReference type="InterPro" id="IPR051224">
    <property type="entry name" value="NiCoT_RcnA"/>
</dbReference>
<feature type="transmembrane region" description="Helical" evidence="13">
    <location>
        <begin position="162"/>
        <end position="184"/>
    </location>
</feature>
<keyword evidence="3" id="KW-0171">Cobalt transport</keyword>
<evidence type="ECO:0000256" key="10">
    <source>
        <dbReference type="ARBA" id="ARBA00023112"/>
    </source>
</evidence>
<organism evidence="15 16">
    <name type="scientific">Desulfonema ishimotonii</name>
    <dbReference type="NCBI Taxonomy" id="45657"/>
    <lineage>
        <taxon>Bacteria</taxon>
        <taxon>Pseudomonadati</taxon>
        <taxon>Thermodesulfobacteriota</taxon>
        <taxon>Desulfobacteria</taxon>
        <taxon>Desulfobacterales</taxon>
        <taxon>Desulfococcaceae</taxon>
        <taxon>Desulfonema</taxon>
    </lineage>
</organism>
<keyword evidence="5" id="KW-1003">Cell membrane</keyword>
<comment type="function">
    <text evidence="1">Efflux system for nickel and cobalt.</text>
</comment>
<evidence type="ECO:0000256" key="4">
    <source>
        <dbReference type="ARBA" id="ARBA00022448"/>
    </source>
</evidence>
<dbReference type="PANTHER" id="PTHR40659:SF1">
    <property type="entry name" value="NICKEL_COBALT EFFLUX SYSTEM RCNA"/>
    <property type="match status" value="1"/>
</dbReference>
<dbReference type="GO" id="GO:0032025">
    <property type="term" value="P:response to cobalt ion"/>
    <property type="evidence" value="ECO:0007669"/>
    <property type="project" value="TreeGrafter"/>
</dbReference>
<dbReference type="GO" id="GO:0015099">
    <property type="term" value="F:nickel cation transmembrane transporter activity"/>
    <property type="evidence" value="ECO:0007669"/>
    <property type="project" value="UniProtKB-UniRule"/>
</dbReference>
<feature type="signal peptide" evidence="14">
    <location>
        <begin position="1"/>
        <end position="20"/>
    </location>
</feature>
<reference evidence="16" key="2">
    <citation type="submission" date="2019-01" db="EMBL/GenBank/DDBJ databases">
        <title>Genome sequence of Desulfonema ishimotonii strain Tokyo 01.</title>
        <authorList>
            <person name="Fukui M."/>
        </authorList>
    </citation>
    <scope>NUCLEOTIDE SEQUENCE [LARGE SCALE GENOMIC DNA]</scope>
    <source>
        <strain evidence="16">Tokyo 01</strain>
    </source>
</reference>
<evidence type="ECO:0000256" key="1">
    <source>
        <dbReference type="ARBA" id="ARBA00002510"/>
    </source>
</evidence>
<dbReference type="GO" id="GO:0005886">
    <property type="term" value="C:plasma membrane"/>
    <property type="evidence" value="ECO:0007669"/>
    <property type="project" value="UniProtKB-SubCell"/>
</dbReference>
<keyword evidence="8 13" id="KW-1133">Transmembrane helix</keyword>
<dbReference type="OrthoDB" id="9812956at2"/>
<dbReference type="InterPro" id="IPR011541">
    <property type="entry name" value="Ni/Co_transpt_high_affinity"/>
</dbReference>
<comment type="similarity">
    <text evidence="13">Belongs to the NiCoT transporter (TC 2.A.52) family.</text>
</comment>
<evidence type="ECO:0000313" key="16">
    <source>
        <dbReference type="Proteomes" id="UP000288096"/>
    </source>
</evidence>
<dbReference type="GO" id="GO:0010045">
    <property type="term" value="P:response to nickel cation"/>
    <property type="evidence" value="ECO:0007669"/>
    <property type="project" value="TreeGrafter"/>
</dbReference>
<feature type="transmembrane region" description="Helical" evidence="13">
    <location>
        <begin position="232"/>
        <end position="261"/>
    </location>
</feature>
<keyword evidence="16" id="KW-1185">Reference proteome</keyword>
<evidence type="ECO:0000313" key="15">
    <source>
        <dbReference type="EMBL" id="GBC62436.1"/>
    </source>
</evidence>
<accession>A0A401FZS1</accession>
<feature type="transmembrane region" description="Helical" evidence="13">
    <location>
        <begin position="116"/>
        <end position="142"/>
    </location>
</feature>
<dbReference type="Pfam" id="PF03824">
    <property type="entry name" value="NicO"/>
    <property type="match status" value="1"/>
</dbReference>
<comment type="caution">
    <text evidence="15">The sequence shown here is derived from an EMBL/GenBank/DDBJ whole genome shotgun (WGS) entry which is preliminary data.</text>
</comment>
<feature type="chain" id="PRO_5019286908" description="Nickel/cobalt efflux system" evidence="14">
    <location>
        <begin position="21"/>
        <end position="306"/>
    </location>
</feature>
<evidence type="ECO:0000256" key="13">
    <source>
        <dbReference type="RuleBase" id="RU362101"/>
    </source>
</evidence>
<keyword evidence="14" id="KW-0732">Signal</keyword>
<gene>
    <name evidence="15" type="ORF">DENIS_3408</name>
</gene>
<keyword evidence="11 13" id="KW-0472">Membrane</keyword>
<keyword evidence="12" id="KW-0170">Cobalt</keyword>
<dbReference type="RefSeq" id="WP_124329601.1">
    <property type="nucleotide sequence ID" value="NZ_BEXT01000001.1"/>
</dbReference>